<feature type="transmembrane region" description="Helical" evidence="1">
    <location>
        <begin position="89"/>
        <end position="111"/>
    </location>
</feature>
<dbReference type="Proteomes" id="UP000489600">
    <property type="component" value="Unassembled WGS sequence"/>
</dbReference>
<sequence length="228" mass="25824">MMMITRDVSVCRRIWYVITLLSLLGLYISLDHMWPSGECKSPSRSRFLRDGAVSATTFYAVMLIRFLFFTDHHPSLSYKDKEFITRRGIIAQATFSYLAFGALIFSPLLYTVLMKEFVLSVSLFTISLFTGGIGLIQLSDKLRMEMRHALLTLFLGCLFCLSRIFMCCSYVQDTQGSAPSLGLICQLMLSDVFLIASLHGHKVYSKLNDHKGDSDTLTLPLLFSTHKL</sequence>
<evidence type="ECO:0000256" key="1">
    <source>
        <dbReference type="SAM" id="Phobius"/>
    </source>
</evidence>
<reference evidence="2" key="1">
    <citation type="submission" date="2019-07" db="EMBL/GenBank/DDBJ databases">
        <authorList>
            <person name="Dittberner H."/>
        </authorList>
    </citation>
    <scope>NUCLEOTIDE SEQUENCE [LARGE SCALE GENOMIC DNA]</scope>
</reference>
<keyword evidence="1" id="KW-0472">Membrane</keyword>
<evidence type="ECO:0000313" key="3">
    <source>
        <dbReference type="Proteomes" id="UP000489600"/>
    </source>
</evidence>
<keyword evidence="3" id="KW-1185">Reference proteome</keyword>
<gene>
    <name evidence="2" type="ORF">ANE_LOCUS7164</name>
</gene>
<feature type="transmembrane region" description="Helical" evidence="1">
    <location>
        <begin position="117"/>
        <end position="138"/>
    </location>
</feature>
<organism evidence="2 3">
    <name type="scientific">Arabis nemorensis</name>
    <dbReference type="NCBI Taxonomy" id="586526"/>
    <lineage>
        <taxon>Eukaryota</taxon>
        <taxon>Viridiplantae</taxon>
        <taxon>Streptophyta</taxon>
        <taxon>Embryophyta</taxon>
        <taxon>Tracheophyta</taxon>
        <taxon>Spermatophyta</taxon>
        <taxon>Magnoliopsida</taxon>
        <taxon>eudicotyledons</taxon>
        <taxon>Gunneridae</taxon>
        <taxon>Pentapetalae</taxon>
        <taxon>rosids</taxon>
        <taxon>malvids</taxon>
        <taxon>Brassicales</taxon>
        <taxon>Brassicaceae</taxon>
        <taxon>Arabideae</taxon>
        <taxon>Arabis</taxon>
    </lineage>
</organism>
<name>A0A565B769_9BRAS</name>
<proteinExistence type="predicted"/>
<comment type="caution">
    <text evidence="2">The sequence shown here is derived from an EMBL/GenBank/DDBJ whole genome shotgun (WGS) entry which is preliminary data.</text>
</comment>
<protein>
    <submittedName>
        <fullName evidence="2">Uncharacterized protein</fullName>
    </submittedName>
</protein>
<accession>A0A565B769</accession>
<feature type="transmembrane region" description="Helical" evidence="1">
    <location>
        <begin position="178"/>
        <end position="198"/>
    </location>
</feature>
<keyword evidence="1" id="KW-1133">Transmembrane helix</keyword>
<evidence type="ECO:0000313" key="2">
    <source>
        <dbReference type="EMBL" id="VVA96719.1"/>
    </source>
</evidence>
<keyword evidence="1" id="KW-0812">Transmembrane</keyword>
<dbReference type="AlphaFoldDB" id="A0A565B769"/>
<dbReference type="OrthoDB" id="8879801at2759"/>
<feature type="transmembrane region" description="Helical" evidence="1">
    <location>
        <begin position="150"/>
        <end position="172"/>
    </location>
</feature>
<feature type="transmembrane region" description="Helical" evidence="1">
    <location>
        <begin position="50"/>
        <end position="68"/>
    </location>
</feature>
<feature type="transmembrane region" description="Helical" evidence="1">
    <location>
        <begin position="12"/>
        <end position="30"/>
    </location>
</feature>
<dbReference type="EMBL" id="CABITT030000003">
    <property type="protein sequence ID" value="VVA96719.1"/>
    <property type="molecule type" value="Genomic_DNA"/>
</dbReference>